<evidence type="ECO:0000313" key="3">
    <source>
        <dbReference type="Proteomes" id="UP001215280"/>
    </source>
</evidence>
<dbReference type="AlphaFoldDB" id="A0AAD7IAR6"/>
<protein>
    <submittedName>
        <fullName evidence="2">Uncharacterized protein</fullName>
    </submittedName>
</protein>
<dbReference type="Proteomes" id="UP001215280">
    <property type="component" value="Unassembled WGS sequence"/>
</dbReference>
<organism evidence="2 3">
    <name type="scientific">Mycena maculata</name>
    <dbReference type="NCBI Taxonomy" id="230809"/>
    <lineage>
        <taxon>Eukaryota</taxon>
        <taxon>Fungi</taxon>
        <taxon>Dikarya</taxon>
        <taxon>Basidiomycota</taxon>
        <taxon>Agaricomycotina</taxon>
        <taxon>Agaricomycetes</taxon>
        <taxon>Agaricomycetidae</taxon>
        <taxon>Agaricales</taxon>
        <taxon>Marasmiineae</taxon>
        <taxon>Mycenaceae</taxon>
        <taxon>Mycena</taxon>
    </lineage>
</organism>
<sequence length="107" mass="12318">MPKAVPLRRSPRKHDEKPKKSKREKEPPLPQIKWAADEGKLIWALITEMERKENRLVLFGREKNEWQNTSGDSKIAVYKRFGGVIMPDLSSKAPNALAKRIKAKAEE</sequence>
<comment type="caution">
    <text evidence="2">The sequence shown here is derived from an EMBL/GenBank/DDBJ whole genome shotgun (WGS) entry which is preliminary data.</text>
</comment>
<dbReference type="EMBL" id="JARJLG010000142">
    <property type="protein sequence ID" value="KAJ7737632.1"/>
    <property type="molecule type" value="Genomic_DNA"/>
</dbReference>
<accession>A0AAD7IAR6</accession>
<keyword evidence="3" id="KW-1185">Reference proteome</keyword>
<feature type="compositionally biased region" description="Basic and acidic residues" evidence="1">
    <location>
        <begin position="13"/>
        <end position="27"/>
    </location>
</feature>
<evidence type="ECO:0000313" key="2">
    <source>
        <dbReference type="EMBL" id="KAJ7737632.1"/>
    </source>
</evidence>
<name>A0AAD7IAR6_9AGAR</name>
<proteinExistence type="predicted"/>
<gene>
    <name evidence="2" type="ORF">DFH07DRAFT_779312</name>
</gene>
<reference evidence="2" key="1">
    <citation type="submission" date="2023-03" db="EMBL/GenBank/DDBJ databases">
        <title>Massive genome expansion in bonnet fungi (Mycena s.s.) driven by repeated elements and novel gene families across ecological guilds.</title>
        <authorList>
            <consortium name="Lawrence Berkeley National Laboratory"/>
            <person name="Harder C.B."/>
            <person name="Miyauchi S."/>
            <person name="Viragh M."/>
            <person name="Kuo A."/>
            <person name="Thoen E."/>
            <person name="Andreopoulos B."/>
            <person name="Lu D."/>
            <person name="Skrede I."/>
            <person name="Drula E."/>
            <person name="Henrissat B."/>
            <person name="Morin E."/>
            <person name="Kohler A."/>
            <person name="Barry K."/>
            <person name="LaButti K."/>
            <person name="Morin E."/>
            <person name="Salamov A."/>
            <person name="Lipzen A."/>
            <person name="Mereny Z."/>
            <person name="Hegedus B."/>
            <person name="Baldrian P."/>
            <person name="Stursova M."/>
            <person name="Weitz H."/>
            <person name="Taylor A."/>
            <person name="Grigoriev I.V."/>
            <person name="Nagy L.G."/>
            <person name="Martin F."/>
            <person name="Kauserud H."/>
        </authorList>
    </citation>
    <scope>NUCLEOTIDE SEQUENCE</scope>
    <source>
        <strain evidence="2">CBHHK188m</strain>
    </source>
</reference>
<evidence type="ECO:0000256" key="1">
    <source>
        <dbReference type="SAM" id="MobiDB-lite"/>
    </source>
</evidence>
<feature type="region of interest" description="Disordered" evidence="1">
    <location>
        <begin position="1"/>
        <end position="30"/>
    </location>
</feature>